<feature type="domain" description="N-acetyltransferase" evidence="1">
    <location>
        <begin position="150"/>
        <end position="297"/>
    </location>
</feature>
<keyword evidence="3" id="KW-1185">Reference proteome</keyword>
<evidence type="ECO:0000313" key="2">
    <source>
        <dbReference type="EMBL" id="WGW11243.1"/>
    </source>
</evidence>
<dbReference type="EMBL" id="CP090958">
    <property type="protein sequence ID" value="WGW11243.1"/>
    <property type="molecule type" value="Genomic_DNA"/>
</dbReference>
<reference evidence="2 3" key="1">
    <citation type="submission" date="2023-05" db="EMBL/GenBank/DDBJ databases">
        <title>Lithophilousrod everest ZFBP1038 complete genpme.</title>
        <authorList>
            <person name="Tian M."/>
        </authorList>
    </citation>
    <scope>NUCLEOTIDE SEQUENCE [LARGE SCALE GENOMIC DNA]</scope>
    <source>
        <strain evidence="2 3">ZFBP1038</strain>
    </source>
</reference>
<dbReference type="RefSeq" id="WP_349638028.1">
    <property type="nucleotide sequence ID" value="NZ_CP090958.1"/>
</dbReference>
<proteinExistence type="predicted"/>
<protein>
    <submittedName>
        <fullName evidence="2">GNAT family N-acetyltransferase</fullName>
    </submittedName>
</protein>
<dbReference type="Proteomes" id="UP001209083">
    <property type="component" value="Chromosome"/>
</dbReference>
<dbReference type="Pfam" id="PF00583">
    <property type="entry name" value="Acetyltransf_1"/>
    <property type="match status" value="1"/>
</dbReference>
<dbReference type="CDD" id="cd04301">
    <property type="entry name" value="NAT_SF"/>
    <property type="match status" value="1"/>
</dbReference>
<dbReference type="SUPFAM" id="SSF55729">
    <property type="entry name" value="Acyl-CoA N-acyltransferases (Nat)"/>
    <property type="match status" value="1"/>
</dbReference>
<gene>
    <name evidence="2" type="ORF">LWF01_14265</name>
</gene>
<evidence type="ECO:0000313" key="3">
    <source>
        <dbReference type="Proteomes" id="UP001209083"/>
    </source>
</evidence>
<dbReference type="InterPro" id="IPR016181">
    <property type="entry name" value="Acyl_CoA_acyltransferase"/>
</dbReference>
<accession>A0ABY8QQH6</accession>
<dbReference type="InterPro" id="IPR000182">
    <property type="entry name" value="GNAT_dom"/>
</dbReference>
<sequence>MTTRTTPTVAQLAEITRTLSEWQTADWKGFLHPGDLGWHSMVGAEKLAADLRCWTVSGSIVAIGMFDGDDLFRMAMGPSALDDDELAGQIEADLTSARVLPPGTVTVEARGALALQARLRAQGWDTDEPWTPLQLDLRTPVPANPRNAALRVEEIGLDEAQEWTTVHWSAFKGTSPSAEERQRLIQRWTTMATGPFAHLAHHLIGYDNTDQPVAVTTVWIAGSGRPGLIEPMGVHRDHHGHGYGTAITLAGAQALQQHGASTAAVVAENSNAGALATYLAAGFTASEPVADLTRTQD</sequence>
<name>A0ABY8QQH6_9MICO</name>
<evidence type="ECO:0000259" key="1">
    <source>
        <dbReference type="PROSITE" id="PS51186"/>
    </source>
</evidence>
<dbReference type="PROSITE" id="PS51186">
    <property type="entry name" value="GNAT"/>
    <property type="match status" value="1"/>
</dbReference>
<organism evidence="2 3">
    <name type="scientific">Saxibacter everestensis</name>
    <dbReference type="NCBI Taxonomy" id="2909229"/>
    <lineage>
        <taxon>Bacteria</taxon>
        <taxon>Bacillati</taxon>
        <taxon>Actinomycetota</taxon>
        <taxon>Actinomycetes</taxon>
        <taxon>Micrococcales</taxon>
        <taxon>Brevibacteriaceae</taxon>
        <taxon>Saxibacter</taxon>
    </lineage>
</organism>
<dbReference type="Gene3D" id="3.40.630.30">
    <property type="match status" value="1"/>
</dbReference>